<proteinExistence type="predicted"/>
<evidence type="ECO:0000313" key="3">
    <source>
        <dbReference type="EMBL" id="OIQ96865.1"/>
    </source>
</evidence>
<reference evidence="3" key="1">
    <citation type="submission" date="2016-10" db="EMBL/GenBank/DDBJ databases">
        <title>Sequence of Gallionella enrichment culture.</title>
        <authorList>
            <person name="Poehlein A."/>
            <person name="Muehling M."/>
            <person name="Daniel R."/>
        </authorList>
    </citation>
    <scope>NUCLEOTIDE SEQUENCE</scope>
</reference>
<feature type="region of interest" description="Disordered" evidence="1">
    <location>
        <begin position="82"/>
        <end position="138"/>
    </location>
</feature>
<dbReference type="InterPro" id="IPR011992">
    <property type="entry name" value="EF-hand-dom_pair"/>
</dbReference>
<dbReference type="InterPro" id="IPR018247">
    <property type="entry name" value="EF_Hand_1_Ca_BS"/>
</dbReference>
<dbReference type="PANTHER" id="PTHR10827:SF52">
    <property type="entry name" value="IP16409P"/>
    <property type="match status" value="1"/>
</dbReference>
<organism evidence="3">
    <name type="scientific">mine drainage metagenome</name>
    <dbReference type="NCBI Taxonomy" id="410659"/>
    <lineage>
        <taxon>unclassified sequences</taxon>
        <taxon>metagenomes</taxon>
        <taxon>ecological metagenomes</taxon>
    </lineage>
</organism>
<evidence type="ECO:0000259" key="2">
    <source>
        <dbReference type="PROSITE" id="PS50222"/>
    </source>
</evidence>
<dbReference type="Gene3D" id="1.10.238.10">
    <property type="entry name" value="EF-hand"/>
    <property type="match status" value="2"/>
</dbReference>
<dbReference type="EMBL" id="MLJW01000141">
    <property type="protein sequence ID" value="OIQ96865.1"/>
    <property type="molecule type" value="Genomic_DNA"/>
</dbReference>
<dbReference type="SUPFAM" id="SSF47473">
    <property type="entry name" value="EF-hand"/>
    <property type="match status" value="1"/>
</dbReference>
<dbReference type="CDD" id="cd00051">
    <property type="entry name" value="EFh"/>
    <property type="match status" value="1"/>
</dbReference>
<feature type="compositionally biased region" description="Basic and acidic residues" evidence="1">
    <location>
        <begin position="92"/>
        <end position="102"/>
    </location>
</feature>
<comment type="caution">
    <text evidence="3">The sequence shown here is derived from an EMBL/GenBank/DDBJ whole genome shotgun (WGS) entry which is preliminary data.</text>
</comment>
<protein>
    <submittedName>
        <fullName evidence="3">Transaldolase/EF-hand domain-containing protein</fullName>
    </submittedName>
</protein>
<dbReference type="GO" id="GO:0005783">
    <property type="term" value="C:endoplasmic reticulum"/>
    <property type="evidence" value="ECO:0007669"/>
    <property type="project" value="TreeGrafter"/>
</dbReference>
<dbReference type="SMART" id="SM00054">
    <property type="entry name" value="EFh"/>
    <property type="match status" value="2"/>
</dbReference>
<dbReference type="PANTHER" id="PTHR10827">
    <property type="entry name" value="RETICULOCALBIN"/>
    <property type="match status" value="1"/>
</dbReference>
<dbReference type="GO" id="GO:0005509">
    <property type="term" value="F:calcium ion binding"/>
    <property type="evidence" value="ECO:0007669"/>
    <property type="project" value="InterPro"/>
</dbReference>
<dbReference type="InterPro" id="IPR002048">
    <property type="entry name" value="EF_hand_dom"/>
</dbReference>
<feature type="domain" description="EF-hand" evidence="2">
    <location>
        <begin position="55"/>
        <end position="90"/>
    </location>
</feature>
<accession>A0A1J5RMB1</accession>
<gene>
    <name evidence="3" type="ORF">GALL_210620</name>
</gene>
<name>A0A1J5RMB1_9ZZZZ</name>
<evidence type="ECO:0000256" key="1">
    <source>
        <dbReference type="SAM" id="MobiDB-lite"/>
    </source>
</evidence>
<dbReference type="AlphaFoldDB" id="A0A1J5RMB1"/>
<sequence length="153" mass="17023">MSKLLTILFTTVVGFGLTLPAYAAQDGMGARCQMHGKNSFDEADTNHDGSLDKAEVQAMHDKNFEKMDTNHDGVLSKEEMKACGHRMGGAKAMHERRTKEFSAADTDNDGTLTKEEAQKLPRISKNFDAIDSDKDGTLDRDEVHRFMQELKAK</sequence>
<dbReference type="PROSITE" id="PS50222">
    <property type="entry name" value="EF_HAND_2"/>
    <property type="match status" value="2"/>
</dbReference>
<feature type="domain" description="EF-hand" evidence="2">
    <location>
        <begin position="118"/>
        <end position="153"/>
    </location>
</feature>
<dbReference type="Pfam" id="PF13202">
    <property type="entry name" value="EF-hand_5"/>
    <property type="match status" value="1"/>
</dbReference>
<dbReference type="Pfam" id="PF13499">
    <property type="entry name" value="EF-hand_7"/>
    <property type="match status" value="1"/>
</dbReference>
<dbReference type="PROSITE" id="PS00018">
    <property type="entry name" value="EF_HAND_1"/>
    <property type="match status" value="2"/>
</dbReference>